<comment type="caution">
    <text evidence="10">The sequence shown here is derived from an EMBL/GenBank/DDBJ whole genome shotgun (WGS) entry which is preliminary data.</text>
</comment>
<comment type="similarity">
    <text evidence="2">Belongs to the glycosyltransferase 41 family. O-GlcNAc transferase subfamily.</text>
</comment>
<feature type="repeat" description="TPR" evidence="8">
    <location>
        <begin position="275"/>
        <end position="308"/>
    </location>
</feature>
<dbReference type="Pfam" id="PF14559">
    <property type="entry name" value="TPR_19"/>
    <property type="match status" value="1"/>
</dbReference>
<dbReference type="SUPFAM" id="SSF53756">
    <property type="entry name" value="UDP-Glycosyltransferase/glycogen phosphorylase"/>
    <property type="match status" value="1"/>
</dbReference>
<feature type="repeat" description="TPR" evidence="8">
    <location>
        <begin position="241"/>
        <end position="274"/>
    </location>
</feature>
<evidence type="ECO:0000256" key="5">
    <source>
        <dbReference type="ARBA" id="ARBA00022679"/>
    </source>
</evidence>
<dbReference type="InterPro" id="IPR029489">
    <property type="entry name" value="OGT/SEC/SPY_C"/>
</dbReference>
<feature type="repeat" description="TPR" evidence="8">
    <location>
        <begin position="354"/>
        <end position="387"/>
    </location>
</feature>
<keyword evidence="4" id="KW-0328">Glycosyltransferase</keyword>
<feature type="domain" description="O-GlcNAc transferase C-terminal" evidence="9">
    <location>
        <begin position="428"/>
        <end position="592"/>
    </location>
</feature>
<name>A0A3D8JUR7_9BURK</name>
<dbReference type="PROSITE" id="PS50005">
    <property type="entry name" value="TPR"/>
    <property type="match status" value="6"/>
</dbReference>
<dbReference type="RefSeq" id="WP_115535618.1">
    <property type="nucleotide sequence ID" value="NZ_QRGA01000012.1"/>
</dbReference>
<dbReference type="PANTHER" id="PTHR44835:SF1">
    <property type="entry name" value="PROTEIN O-GLCNAC TRANSFERASE"/>
    <property type="match status" value="1"/>
</dbReference>
<evidence type="ECO:0000256" key="6">
    <source>
        <dbReference type="ARBA" id="ARBA00022737"/>
    </source>
</evidence>
<evidence type="ECO:0000256" key="3">
    <source>
        <dbReference type="ARBA" id="ARBA00011970"/>
    </source>
</evidence>
<feature type="domain" description="O-GlcNAc transferase C-terminal" evidence="9">
    <location>
        <begin position="613"/>
        <end position="783"/>
    </location>
</feature>
<dbReference type="SMART" id="SM00028">
    <property type="entry name" value="TPR"/>
    <property type="match status" value="10"/>
</dbReference>
<keyword evidence="7 8" id="KW-0802">TPR repeat</keyword>
<dbReference type="Gene3D" id="3.40.50.2000">
    <property type="entry name" value="Glycogen Phosphorylase B"/>
    <property type="match status" value="1"/>
</dbReference>
<protein>
    <recommendedName>
        <fullName evidence="3">protein O-GlcNAc transferase</fullName>
        <ecNumber evidence="3">2.4.1.255</ecNumber>
    </recommendedName>
</protein>
<evidence type="ECO:0000259" key="9">
    <source>
        <dbReference type="Pfam" id="PF13844"/>
    </source>
</evidence>
<dbReference type="Pfam" id="PF13424">
    <property type="entry name" value="TPR_12"/>
    <property type="match status" value="1"/>
</dbReference>
<feature type="repeat" description="TPR" evidence="8">
    <location>
        <begin position="173"/>
        <end position="206"/>
    </location>
</feature>
<dbReference type="Gene3D" id="3.40.50.11380">
    <property type="match status" value="1"/>
</dbReference>
<evidence type="ECO:0000256" key="2">
    <source>
        <dbReference type="ARBA" id="ARBA00005386"/>
    </source>
</evidence>
<dbReference type="Pfam" id="PF13844">
    <property type="entry name" value="Glyco_transf_41"/>
    <property type="match status" value="2"/>
</dbReference>
<dbReference type="PANTHER" id="PTHR44835">
    <property type="entry name" value="UDP-N-ACETYLGLUCOSAMINE--PEPTIDE N-ACETYLGLUCOSAMINYLTRANSFERASE SPINDLY-RELATED"/>
    <property type="match status" value="1"/>
</dbReference>
<keyword evidence="11" id="KW-1185">Reference proteome</keyword>
<evidence type="ECO:0000256" key="7">
    <source>
        <dbReference type="ARBA" id="ARBA00022803"/>
    </source>
</evidence>
<feature type="repeat" description="TPR" evidence="8">
    <location>
        <begin position="105"/>
        <end position="138"/>
    </location>
</feature>
<organism evidence="10 11">
    <name type="scientific">Trinickia dinghuensis</name>
    <dbReference type="NCBI Taxonomy" id="2291023"/>
    <lineage>
        <taxon>Bacteria</taxon>
        <taxon>Pseudomonadati</taxon>
        <taxon>Pseudomonadota</taxon>
        <taxon>Betaproteobacteria</taxon>
        <taxon>Burkholderiales</taxon>
        <taxon>Burkholderiaceae</taxon>
        <taxon>Trinickia</taxon>
    </lineage>
</organism>
<feature type="repeat" description="TPR" evidence="8">
    <location>
        <begin position="139"/>
        <end position="172"/>
    </location>
</feature>
<dbReference type="InterPro" id="IPR011990">
    <property type="entry name" value="TPR-like_helical_dom_sf"/>
</dbReference>
<evidence type="ECO:0000256" key="1">
    <source>
        <dbReference type="ARBA" id="ARBA00004922"/>
    </source>
</evidence>
<dbReference type="Proteomes" id="UP000256838">
    <property type="component" value="Unassembled WGS sequence"/>
</dbReference>
<comment type="pathway">
    <text evidence="1">Protein modification; protein glycosylation.</text>
</comment>
<keyword evidence="6" id="KW-0677">Repeat</keyword>
<dbReference type="GO" id="GO:0097363">
    <property type="term" value="F:protein O-acetylglucosaminyltransferase activity"/>
    <property type="evidence" value="ECO:0007669"/>
    <property type="project" value="UniProtKB-EC"/>
</dbReference>
<sequence length="812" mass="88381">MTTEPRHERAKAYHLAGDLPAARQLYTDILTDDPTDDDASFRLGILEWQSGNGDAALARVRAALAKQPGQSRYRLGEVQILVSLGRLDTAVQACLRLLGDEPDSADGWFALAQALEASRQWSDAAQAYEALLEREPAHADALNNLGNCRRQLGQWQAAQAAYRLALAARPGFASAMTNLGTLLQSQGSLGDAIELLRKAVAVEPLAATHHANLGVALAACRRFGEAADVLTRARALDALSADIAYNLGTVLHALGRHADAAAQYEAAVALAPAHADALNNLGIVRKELGAFAAAAQAFETALRARPTFVAAHNNAGSLARTLGRMDEAETHYRAALALQTDRACAEAGMAAQRSATYNNLGNVLKDTGALDEAVECYRHAIACDAGNLVAHCNLAYALTFQLDDGYAILAECRRLAEHHEAPFIRVPVAHANARVPDKRLRIGYVSADFRDHCQSLFTMPLFAHHDHDAYEIVCYSSVERADAMTDRLAAHADRWRNVREFDDARLAEAIREDGIDVLVDLTMHMADGRPLLFARRPAPVQAAWLAYPGTTGSRAIGYRLTDPWLDPIDDTGQDDRYSERSIRLPDSFWCYDPLSDEPAAIELPAARAGRLTFGCLNNPCKLTNRTIRLWARVLEATPGSRLALMAPQGRARERLLARLAAQGIDTARVECEPFRPRAEYLRTYREIDLALDTFPYNGHTTSLDALWMGVPVVTRVGTTPAGRGGLSQLSNLGLQALAAHTDDDYVNIATALAADLDALAALRAELRPRMQCSPLMDGERFARRIEQAYRAMWGEWCATRAPGGDPVQTCPA</sequence>
<dbReference type="InterPro" id="IPR019734">
    <property type="entry name" value="TPR_rpt"/>
</dbReference>
<accession>A0A3D8JUR7</accession>
<evidence type="ECO:0000256" key="4">
    <source>
        <dbReference type="ARBA" id="ARBA00022676"/>
    </source>
</evidence>
<gene>
    <name evidence="10" type="ORF">DWV00_21415</name>
</gene>
<dbReference type="AlphaFoldDB" id="A0A3D8JUR7"/>
<keyword evidence="5" id="KW-0808">Transferase</keyword>
<dbReference type="Gene3D" id="1.25.40.10">
    <property type="entry name" value="Tetratricopeptide repeat domain"/>
    <property type="match status" value="6"/>
</dbReference>
<dbReference type="SUPFAM" id="SSF48452">
    <property type="entry name" value="TPR-like"/>
    <property type="match status" value="3"/>
</dbReference>
<reference evidence="10 11" key="1">
    <citation type="submission" date="2018-08" db="EMBL/GenBank/DDBJ databases">
        <title>Paraburkholderia sp. DHOM06 isolated from forest soil.</title>
        <authorList>
            <person name="Gao Z.-H."/>
            <person name="Qiu L.-H."/>
        </authorList>
    </citation>
    <scope>NUCLEOTIDE SEQUENCE [LARGE SCALE GENOMIC DNA]</scope>
    <source>
        <strain evidence="10 11">DHOM06</strain>
    </source>
</reference>
<dbReference type="EMBL" id="QRGA01000012">
    <property type="protein sequence ID" value="RDU96829.1"/>
    <property type="molecule type" value="Genomic_DNA"/>
</dbReference>
<dbReference type="InterPro" id="IPR051939">
    <property type="entry name" value="Glycosyltr_41/O-GlcNAc_trsf"/>
</dbReference>
<dbReference type="Pfam" id="PF13432">
    <property type="entry name" value="TPR_16"/>
    <property type="match status" value="3"/>
</dbReference>
<evidence type="ECO:0000313" key="10">
    <source>
        <dbReference type="EMBL" id="RDU96829.1"/>
    </source>
</evidence>
<evidence type="ECO:0000256" key="8">
    <source>
        <dbReference type="PROSITE-ProRule" id="PRU00339"/>
    </source>
</evidence>
<proteinExistence type="inferred from homology"/>
<dbReference type="OrthoDB" id="101857at2"/>
<dbReference type="EC" id="2.4.1.255" evidence="3"/>
<evidence type="ECO:0000313" key="11">
    <source>
        <dbReference type="Proteomes" id="UP000256838"/>
    </source>
</evidence>